<evidence type="ECO:0000313" key="2">
    <source>
        <dbReference type="Proteomes" id="UP000278609"/>
    </source>
</evidence>
<comment type="caution">
    <text evidence="1">The sequence shown here is derived from an EMBL/GenBank/DDBJ whole genome shotgun (WGS) entry which is preliminary data.</text>
</comment>
<name>A0A3P1XYT2_TANFO</name>
<organism evidence="1 2">
    <name type="scientific">Tannerella forsythia</name>
    <name type="common">Bacteroides forsythus</name>
    <dbReference type="NCBI Taxonomy" id="28112"/>
    <lineage>
        <taxon>Bacteria</taxon>
        <taxon>Pseudomonadati</taxon>
        <taxon>Bacteroidota</taxon>
        <taxon>Bacteroidia</taxon>
        <taxon>Bacteroidales</taxon>
        <taxon>Tannerellaceae</taxon>
        <taxon>Tannerella</taxon>
    </lineage>
</organism>
<dbReference type="EMBL" id="RQYS01000001">
    <property type="protein sequence ID" value="RRD63136.1"/>
    <property type="molecule type" value="Genomic_DNA"/>
</dbReference>
<protein>
    <submittedName>
        <fullName evidence="1">Cell division protein FtsQ</fullName>
    </submittedName>
</protein>
<reference evidence="1 2" key="1">
    <citation type="submission" date="2018-11" db="EMBL/GenBank/DDBJ databases">
        <title>Genomes From Bacteria Associated with the Canine Oral Cavity: a Test Case for Automated Genome-Based Taxonomic Assignment.</title>
        <authorList>
            <person name="Coil D.A."/>
            <person name="Jospin G."/>
            <person name="Darling A.E."/>
            <person name="Wallis C."/>
            <person name="Davis I.J."/>
            <person name="Harris S."/>
            <person name="Eisen J.A."/>
            <person name="Holcombe L.J."/>
            <person name="O'Flynn C."/>
        </authorList>
    </citation>
    <scope>NUCLEOTIDE SEQUENCE [LARGE SCALE GENOMIC DNA]</scope>
    <source>
        <strain evidence="1 2">OH2617_COT-023</strain>
    </source>
</reference>
<dbReference type="OrthoDB" id="1466667at2"/>
<dbReference type="AlphaFoldDB" id="A0A3P1XYT2"/>
<accession>A0A3P1XYT2</accession>
<dbReference type="RefSeq" id="WP_124750280.1">
    <property type="nucleotide sequence ID" value="NZ_RQYS01000001.1"/>
</dbReference>
<dbReference type="GO" id="GO:0051301">
    <property type="term" value="P:cell division"/>
    <property type="evidence" value="ECO:0007669"/>
    <property type="project" value="UniProtKB-KW"/>
</dbReference>
<evidence type="ECO:0000313" key="1">
    <source>
        <dbReference type="EMBL" id="RRD63136.1"/>
    </source>
</evidence>
<keyword evidence="1" id="KW-0132">Cell division</keyword>
<sequence>MKKILSVIVAVVLFCYLVFSVILMNGKEEDGVCRQVTVVVKDSADRHFIDRKDVLSILKNTSLYPINQRLRDINTEKIERKVADNELIDRVSVYKTPSGNINIEVTQKTPVLRVFSTQGSYYIDEHGHIMPVSPRYATYLPIASGNIEKSFATTDLYKFALFLQKHDFWNNQIEQIYVYPNKEVELIPRVGDHRIFLGSFEDFREKMDHLQLFYEQAIPKVGWEKYRIINLKYKNQIVCTKK</sequence>
<keyword evidence="1" id="KW-0131">Cell cycle</keyword>
<dbReference type="Proteomes" id="UP000278609">
    <property type="component" value="Unassembled WGS sequence"/>
</dbReference>
<proteinExistence type="predicted"/>
<gene>
    <name evidence="1" type="ORF">EII40_00295</name>
</gene>